<organism evidence="6">
    <name type="scientific">Desulfatirhabdium butyrativorans</name>
    <dbReference type="NCBI Taxonomy" id="340467"/>
    <lineage>
        <taxon>Bacteria</taxon>
        <taxon>Pseudomonadati</taxon>
        <taxon>Thermodesulfobacteriota</taxon>
        <taxon>Desulfobacteria</taxon>
        <taxon>Desulfobacterales</taxon>
        <taxon>Desulfatirhabdiaceae</taxon>
        <taxon>Desulfatirhabdium</taxon>
    </lineage>
</organism>
<keyword evidence="3 5" id="KW-1133">Transmembrane helix</keyword>
<evidence type="ECO:0000313" key="6">
    <source>
        <dbReference type="EMBL" id="HGU33690.1"/>
    </source>
</evidence>
<sequence>MVVALDRLDPRIKWLVLIAVGLIGSWIALPGLVALVALILWMLRPHPARSFRYSPKTLLPFCLVLTGLFLVRSIDLQIGGRDFRLHLPPEHVRDGLRICLRLAAVGLTGAWIALSTPLNQLKAAVEWALRPIPFIDERTVSTLLGLMVRFIPEIWVLANDTLQAQAARFMGHPPSLLSRIRIFVLILIRKTILTADKLSDAMAARCFSEVRTGFELHLKRLDYIMLLLVLTTLPLTFFLC</sequence>
<dbReference type="CDD" id="cd16914">
    <property type="entry name" value="EcfT"/>
    <property type="match status" value="1"/>
</dbReference>
<keyword evidence="4 5" id="KW-0472">Membrane</keyword>
<comment type="subcellular location">
    <subcellularLocation>
        <location evidence="1">Membrane</location>
        <topology evidence="1">Multi-pass membrane protein</topology>
    </subcellularLocation>
</comment>
<protein>
    <submittedName>
        <fullName evidence="6">Energy-coupling factor transporter transmembrane protein EcfT</fullName>
    </submittedName>
</protein>
<feature type="transmembrane region" description="Helical" evidence="5">
    <location>
        <begin position="53"/>
        <end position="74"/>
    </location>
</feature>
<gene>
    <name evidence="6" type="ORF">ENS29_12685</name>
</gene>
<name>A0A7C4VR08_9BACT</name>
<feature type="transmembrane region" description="Helical" evidence="5">
    <location>
        <begin position="12"/>
        <end position="41"/>
    </location>
</feature>
<dbReference type="GO" id="GO:0005886">
    <property type="term" value="C:plasma membrane"/>
    <property type="evidence" value="ECO:0007669"/>
    <property type="project" value="UniProtKB-ARBA"/>
</dbReference>
<dbReference type="Pfam" id="PF02361">
    <property type="entry name" value="CbiQ"/>
    <property type="match status" value="1"/>
</dbReference>
<dbReference type="InterPro" id="IPR003339">
    <property type="entry name" value="ABC/ECF_trnsptr_transmembrane"/>
</dbReference>
<accession>A0A7C4VR08</accession>
<evidence type="ECO:0000256" key="3">
    <source>
        <dbReference type="ARBA" id="ARBA00022989"/>
    </source>
</evidence>
<feature type="transmembrane region" description="Helical" evidence="5">
    <location>
        <begin position="221"/>
        <end position="239"/>
    </location>
</feature>
<proteinExistence type="predicted"/>
<evidence type="ECO:0000256" key="2">
    <source>
        <dbReference type="ARBA" id="ARBA00022692"/>
    </source>
</evidence>
<comment type="caution">
    <text evidence="6">The sequence shown here is derived from an EMBL/GenBank/DDBJ whole genome shotgun (WGS) entry which is preliminary data.</text>
</comment>
<evidence type="ECO:0000256" key="5">
    <source>
        <dbReference type="SAM" id="Phobius"/>
    </source>
</evidence>
<dbReference type="AlphaFoldDB" id="A0A7C4VR08"/>
<reference evidence="6" key="1">
    <citation type="journal article" date="2020" name="mSystems">
        <title>Genome- and Community-Level Interaction Insights into Carbon Utilization and Element Cycling Functions of Hydrothermarchaeota in Hydrothermal Sediment.</title>
        <authorList>
            <person name="Zhou Z."/>
            <person name="Liu Y."/>
            <person name="Xu W."/>
            <person name="Pan J."/>
            <person name="Luo Z.H."/>
            <person name="Li M."/>
        </authorList>
    </citation>
    <scope>NUCLEOTIDE SEQUENCE [LARGE SCALE GENOMIC DNA]</scope>
    <source>
        <strain evidence="6">SpSt-477</strain>
    </source>
</reference>
<evidence type="ECO:0000256" key="1">
    <source>
        <dbReference type="ARBA" id="ARBA00004141"/>
    </source>
</evidence>
<dbReference type="EMBL" id="DSUH01000292">
    <property type="protein sequence ID" value="HGU33690.1"/>
    <property type="molecule type" value="Genomic_DNA"/>
</dbReference>
<evidence type="ECO:0000256" key="4">
    <source>
        <dbReference type="ARBA" id="ARBA00023136"/>
    </source>
</evidence>
<keyword evidence="2 5" id="KW-0812">Transmembrane</keyword>